<name>A0AA36CLJ2_9BILA</name>
<dbReference type="AlphaFoldDB" id="A0AA36CLJ2"/>
<dbReference type="CDD" id="cd01763">
    <property type="entry name" value="Ubl_SUMO_like"/>
    <property type="match status" value="1"/>
</dbReference>
<keyword evidence="4" id="KW-1185">Reference proteome</keyword>
<organism evidence="2 4">
    <name type="scientific">Mesorhabditis spiculigera</name>
    <dbReference type="NCBI Taxonomy" id="96644"/>
    <lineage>
        <taxon>Eukaryota</taxon>
        <taxon>Metazoa</taxon>
        <taxon>Ecdysozoa</taxon>
        <taxon>Nematoda</taxon>
        <taxon>Chromadorea</taxon>
        <taxon>Rhabditida</taxon>
        <taxon>Rhabditina</taxon>
        <taxon>Rhabditomorpha</taxon>
        <taxon>Rhabditoidea</taxon>
        <taxon>Rhabditidae</taxon>
        <taxon>Mesorhabditinae</taxon>
        <taxon>Mesorhabditis</taxon>
    </lineage>
</organism>
<feature type="domain" description="Ubiquitin-like" evidence="1">
    <location>
        <begin position="8"/>
        <end position="79"/>
    </location>
</feature>
<dbReference type="EMBL" id="CATQJA010002704">
    <property type="protein sequence ID" value="CAJ0585411.1"/>
    <property type="molecule type" value="Genomic_DNA"/>
</dbReference>
<evidence type="ECO:0000313" key="2">
    <source>
        <dbReference type="EMBL" id="CAJ0570255.1"/>
    </source>
</evidence>
<dbReference type="Proteomes" id="UP001177023">
    <property type="component" value="Unassembled WGS sequence"/>
</dbReference>
<gene>
    <name evidence="3" type="ORF">MSPICULIGERA_LOCUS23434</name>
    <name evidence="2" type="ORF">MSPICULIGERA_LOCUS8699</name>
</gene>
<accession>A0AA36CLJ2</accession>
<dbReference type="SMART" id="SM00213">
    <property type="entry name" value="UBQ"/>
    <property type="match status" value="1"/>
</dbReference>
<sequence>MISPDEPMNVRVRLVSQSSADTIELMLDYEEPIGSLKQSYSKKTDANRDGIRFRYRGKEVEDEETPRELDMEDEEMVEVFEMEEEHEEEHDLRNL</sequence>
<comment type="caution">
    <text evidence="2">The sequence shown here is derived from an EMBL/GenBank/DDBJ whole genome shotgun (WGS) entry which is preliminary data.</text>
</comment>
<dbReference type="EMBL" id="CATQJA010002278">
    <property type="protein sequence ID" value="CAJ0570255.1"/>
    <property type="molecule type" value="Genomic_DNA"/>
</dbReference>
<protein>
    <recommendedName>
        <fullName evidence="1">Ubiquitin-like domain-containing protein</fullName>
    </recommendedName>
</protein>
<evidence type="ECO:0000313" key="4">
    <source>
        <dbReference type="Proteomes" id="UP001177023"/>
    </source>
</evidence>
<proteinExistence type="predicted"/>
<dbReference type="InterPro" id="IPR029071">
    <property type="entry name" value="Ubiquitin-like_domsf"/>
</dbReference>
<dbReference type="PROSITE" id="PS50053">
    <property type="entry name" value="UBIQUITIN_2"/>
    <property type="match status" value="1"/>
</dbReference>
<dbReference type="Pfam" id="PF00240">
    <property type="entry name" value="ubiquitin"/>
    <property type="match status" value="1"/>
</dbReference>
<dbReference type="Gene3D" id="3.10.20.90">
    <property type="entry name" value="Phosphatidylinositol 3-kinase Catalytic Subunit, Chain A, domain 1"/>
    <property type="match status" value="1"/>
</dbReference>
<dbReference type="SUPFAM" id="SSF54236">
    <property type="entry name" value="Ubiquitin-like"/>
    <property type="match status" value="1"/>
</dbReference>
<dbReference type="InterPro" id="IPR000626">
    <property type="entry name" value="Ubiquitin-like_dom"/>
</dbReference>
<evidence type="ECO:0000259" key="1">
    <source>
        <dbReference type="PROSITE" id="PS50053"/>
    </source>
</evidence>
<feature type="non-terminal residue" evidence="2">
    <location>
        <position position="95"/>
    </location>
</feature>
<evidence type="ECO:0000313" key="3">
    <source>
        <dbReference type="EMBL" id="CAJ0585411.1"/>
    </source>
</evidence>
<reference evidence="2" key="1">
    <citation type="submission" date="2023-06" db="EMBL/GenBank/DDBJ databases">
        <authorList>
            <person name="Delattre M."/>
        </authorList>
    </citation>
    <scope>NUCLEOTIDE SEQUENCE</scope>
    <source>
        <strain evidence="2">AF72</strain>
    </source>
</reference>